<dbReference type="EMBL" id="KZ820702">
    <property type="protein sequence ID" value="PWN46794.1"/>
    <property type="molecule type" value="Genomic_DNA"/>
</dbReference>
<evidence type="ECO:0000313" key="2">
    <source>
        <dbReference type="Proteomes" id="UP000245626"/>
    </source>
</evidence>
<keyword evidence="2" id="KW-1185">Reference proteome</keyword>
<protein>
    <submittedName>
        <fullName evidence="1">Uncharacterized protein</fullName>
    </submittedName>
</protein>
<organism evidence="1 2">
    <name type="scientific">Violaceomyces palustris</name>
    <dbReference type="NCBI Taxonomy" id="1673888"/>
    <lineage>
        <taxon>Eukaryota</taxon>
        <taxon>Fungi</taxon>
        <taxon>Dikarya</taxon>
        <taxon>Basidiomycota</taxon>
        <taxon>Ustilaginomycotina</taxon>
        <taxon>Ustilaginomycetes</taxon>
        <taxon>Violaceomycetales</taxon>
        <taxon>Violaceomycetaceae</taxon>
        <taxon>Violaceomyces</taxon>
    </lineage>
</organism>
<proteinExistence type="predicted"/>
<accession>A0ACD0NLZ0</accession>
<evidence type="ECO:0000313" key="1">
    <source>
        <dbReference type="EMBL" id="PWN46794.1"/>
    </source>
</evidence>
<gene>
    <name evidence="1" type="ORF">IE53DRAFT_372012</name>
</gene>
<name>A0ACD0NLZ0_9BASI</name>
<dbReference type="Proteomes" id="UP000245626">
    <property type="component" value="Unassembled WGS sequence"/>
</dbReference>
<reference evidence="1 2" key="1">
    <citation type="journal article" date="2018" name="Mol. Biol. Evol.">
        <title>Broad Genomic Sampling Reveals a Smut Pathogenic Ancestry of the Fungal Clade Ustilaginomycotina.</title>
        <authorList>
            <person name="Kijpornyongpan T."/>
            <person name="Mondo S.J."/>
            <person name="Barry K."/>
            <person name="Sandor L."/>
            <person name="Lee J."/>
            <person name="Lipzen A."/>
            <person name="Pangilinan J."/>
            <person name="LaButti K."/>
            <person name="Hainaut M."/>
            <person name="Henrissat B."/>
            <person name="Grigoriev I.V."/>
            <person name="Spatafora J.W."/>
            <person name="Aime M.C."/>
        </authorList>
    </citation>
    <scope>NUCLEOTIDE SEQUENCE [LARGE SCALE GENOMIC DNA]</scope>
    <source>
        <strain evidence="1 2">SA 807</strain>
    </source>
</reference>
<sequence length="218" mass="24775">MRKFLLLSLLLLSSSLSSEALPTKRVNDGRETLSSIKVGDPSLVRRGPVKEALTLFMVAMGTVTNVGWNLIAWRSWSDNRKKYRARRREEEEERKEREVDLNDSQDEGGGETTTSLSSCQATRLERSLGSPPPPLTKRSDLVRSPLPLRWSRRLLDRLPNLRDGGSTRSAGDPVERRKKRVENFIFFTTFLNAIGSFPSLVLTFDNTYTYKSNPKTQE</sequence>